<dbReference type="Proteomes" id="UP000663848">
    <property type="component" value="Unassembled WGS sequence"/>
</dbReference>
<dbReference type="SUPFAM" id="SSF48452">
    <property type="entry name" value="TPR-like"/>
    <property type="match status" value="1"/>
</dbReference>
<protein>
    <submittedName>
        <fullName evidence="4">Uncharacterized protein</fullName>
    </submittedName>
</protein>
<evidence type="ECO:0000256" key="2">
    <source>
        <dbReference type="ARBA" id="ARBA00022803"/>
    </source>
</evidence>
<evidence type="ECO:0000313" key="5">
    <source>
        <dbReference type="Proteomes" id="UP000663848"/>
    </source>
</evidence>
<evidence type="ECO:0000256" key="3">
    <source>
        <dbReference type="PROSITE-ProRule" id="PRU00339"/>
    </source>
</evidence>
<name>A0A821U9P6_9BILA</name>
<feature type="repeat" description="TPR" evidence="3">
    <location>
        <begin position="220"/>
        <end position="253"/>
    </location>
</feature>
<keyword evidence="2 3" id="KW-0802">TPR repeat</keyword>
<dbReference type="PROSITE" id="PS50293">
    <property type="entry name" value="TPR_REGION"/>
    <property type="match status" value="2"/>
</dbReference>
<dbReference type="InterPro" id="IPR019734">
    <property type="entry name" value="TPR_rpt"/>
</dbReference>
<reference evidence="4" key="1">
    <citation type="submission" date="2021-02" db="EMBL/GenBank/DDBJ databases">
        <authorList>
            <person name="Nowell W R."/>
        </authorList>
    </citation>
    <scope>NUCLEOTIDE SEQUENCE</scope>
</reference>
<dbReference type="EMBL" id="CAJOBR010008927">
    <property type="protein sequence ID" value="CAF4886095.1"/>
    <property type="molecule type" value="Genomic_DNA"/>
</dbReference>
<keyword evidence="1" id="KW-0677">Repeat</keyword>
<dbReference type="InterPro" id="IPR011990">
    <property type="entry name" value="TPR-like_helical_dom_sf"/>
</dbReference>
<dbReference type="PROSITE" id="PS50005">
    <property type="entry name" value="TPR"/>
    <property type="match status" value="3"/>
</dbReference>
<evidence type="ECO:0000256" key="1">
    <source>
        <dbReference type="ARBA" id="ARBA00022737"/>
    </source>
</evidence>
<comment type="caution">
    <text evidence="4">The sequence shown here is derived from an EMBL/GenBank/DDBJ whole genome shotgun (WGS) entry which is preliminary data.</text>
</comment>
<organism evidence="4 5">
    <name type="scientific">Rotaria socialis</name>
    <dbReference type="NCBI Taxonomy" id="392032"/>
    <lineage>
        <taxon>Eukaryota</taxon>
        <taxon>Metazoa</taxon>
        <taxon>Spiralia</taxon>
        <taxon>Gnathifera</taxon>
        <taxon>Rotifera</taxon>
        <taxon>Eurotatoria</taxon>
        <taxon>Bdelloidea</taxon>
        <taxon>Philodinida</taxon>
        <taxon>Philodinidae</taxon>
        <taxon>Rotaria</taxon>
    </lineage>
</organism>
<proteinExistence type="predicted"/>
<gene>
    <name evidence="4" type="ORF">QYT958_LOCUS29732</name>
</gene>
<sequence>MSSNVDPEVANFFCSNLEPNTTGILFKIEIDPSFSSNPFALLTNVSYLFDQEQEILLSTHAIFRIGEMIEIENRLWHVQLILTTDNDKQLEVITEWIRSIAVSYEAMGNYLNALSFYKSILELKQTVSAPDTPELISIYVGIGTLYNKMEEYSNALSFYHKALEIKAKYPNYDELDVPFISNIIGSTYCKMNDYQNALLFYQKTVEIEQNCLHPSHIDLATAYNNIGTMHSFIGNYSSAIQFYQKVLEVQQNSLPPDHPDLTNTRNKIIAVREQMEN</sequence>
<accession>A0A821U9P6</accession>
<dbReference type="Gene3D" id="1.25.40.10">
    <property type="entry name" value="Tetratricopeptide repeat domain"/>
    <property type="match status" value="1"/>
</dbReference>
<dbReference type="SMART" id="SM00028">
    <property type="entry name" value="TPR"/>
    <property type="match status" value="4"/>
</dbReference>
<feature type="repeat" description="TPR" evidence="3">
    <location>
        <begin position="178"/>
        <end position="211"/>
    </location>
</feature>
<dbReference type="PANTHER" id="PTHR45641:SF19">
    <property type="entry name" value="NEPHROCYSTIN-3"/>
    <property type="match status" value="1"/>
</dbReference>
<dbReference type="PROSITE" id="PS51996">
    <property type="entry name" value="TR_MART"/>
    <property type="match status" value="1"/>
</dbReference>
<dbReference type="PANTHER" id="PTHR45641">
    <property type="entry name" value="TETRATRICOPEPTIDE REPEAT PROTEIN (AFU_ORTHOLOGUE AFUA_6G03870)"/>
    <property type="match status" value="1"/>
</dbReference>
<dbReference type="AlphaFoldDB" id="A0A821U9P6"/>
<dbReference type="Pfam" id="PF13424">
    <property type="entry name" value="TPR_12"/>
    <property type="match status" value="2"/>
</dbReference>
<evidence type="ECO:0000313" key="4">
    <source>
        <dbReference type="EMBL" id="CAF4886095.1"/>
    </source>
</evidence>
<feature type="repeat" description="TPR" evidence="3">
    <location>
        <begin position="136"/>
        <end position="169"/>
    </location>
</feature>